<dbReference type="AlphaFoldDB" id="A0A2W5B5N3"/>
<dbReference type="EMBL" id="VSZI01000001">
    <property type="protein sequence ID" value="TYR19844.1"/>
    <property type="molecule type" value="Genomic_DNA"/>
</dbReference>
<dbReference type="GeneID" id="60604986"/>
<dbReference type="Proteomes" id="UP000324726">
    <property type="component" value="Unassembled WGS sequence"/>
</dbReference>
<comment type="caution">
    <text evidence="2">The sequence shown here is derived from an EMBL/GenBank/DDBJ whole genome shotgun (WGS) entry which is preliminary data.</text>
</comment>
<name>A0A2W5B5N3_9CORY</name>
<keyword evidence="1" id="KW-0472">Membrane</keyword>
<dbReference type="RefSeq" id="WP_012359452.1">
    <property type="nucleotide sequence ID" value="NZ_CP065982.1"/>
</dbReference>
<evidence type="ECO:0000313" key="4">
    <source>
        <dbReference type="Proteomes" id="UP000249451"/>
    </source>
</evidence>
<dbReference type="OMA" id="MPYQTDS"/>
<keyword evidence="1" id="KW-1133">Transmembrane helix</keyword>
<reference evidence="2 4" key="1">
    <citation type="submission" date="2017-11" db="EMBL/GenBank/DDBJ databases">
        <title>Infants hospitalized years apart are colonized by the same room-sourced microbial strains.</title>
        <authorList>
            <person name="Brooks B."/>
            <person name="Olm M.R."/>
            <person name="Firek B.A."/>
            <person name="Baker R."/>
            <person name="Thomas B.C."/>
            <person name="Morowitz M.J."/>
            <person name="Banfield J.F."/>
        </authorList>
    </citation>
    <scope>NUCLEOTIDE SEQUENCE [LARGE SCALE GENOMIC DNA]</scope>
    <source>
        <strain evidence="2">S2_012_000_R3_87</strain>
    </source>
</reference>
<dbReference type="Pfam" id="PF11021">
    <property type="entry name" value="DUF2613"/>
    <property type="match status" value="1"/>
</dbReference>
<keyword evidence="1" id="KW-0812">Transmembrane</keyword>
<dbReference type="InterPro" id="IPR022566">
    <property type="entry name" value="DUF2613"/>
</dbReference>
<evidence type="ECO:0000313" key="5">
    <source>
        <dbReference type="Proteomes" id="UP000324726"/>
    </source>
</evidence>
<organism evidence="2 4">
    <name type="scientific">Corynebacterium urealyticum</name>
    <dbReference type="NCBI Taxonomy" id="43771"/>
    <lineage>
        <taxon>Bacteria</taxon>
        <taxon>Bacillati</taxon>
        <taxon>Actinomycetota</taxon>
        <taxon>Actinomycetes</taxon>
        <taxon>Mycobacteriales</taxon>
        <taxon>Corynebacteriaceae</taxon>
        <taxon>Corynebacterium</taxon>
    </lineage>
</organism>
<reference evidence="3 5" key="2">
    <citation type="submission" date="2019-08" db="EMBL/GenBank/DDBJ databases">
        <title>Draft genome of C. urealyticum strain VH4248.</title>
        <authorList>
            <person name="Navas J."/>
        </authorList>
    </citation>
    <scope>NUCLEOTIDE SEQUENCE [LARGE SCALE GENOMIC DNA]</scope>
    <source>
        <strain evidence="3 5">VH4248</strain>
    </source>
</reference>
<feature type="transmembrane region" description="Helical" evidence="1">
    <location>
        <begin position="12"/>
        <end position="34"/>
    </location>
</feature>
<dbReference type="EMBL" id="QFNY01000164">
    <property type="protein sequence ID" value="PZO99899.1"/>
    <property type="molecule type" value="Genomic_DNA"/>
</dbReference>
<dbReference type="Proteomes" id="UP000249451">
    <property type="component" value="Unassembled WGS sequence"/>
</dbReference>
<evidence type="ECO:0000313" key="3">
    <source>
        <dbReference type="EMBL" id="TYR19844.1"/>
    </source>
</evidence>
<proteinExistence type="predicted"/>
<accession>A0A2W5B5N3</accession>
<evidence type="ECO:0000256" key="1">
    <source>
        <dbReference type="SAM" id="Phobius"/>
    </source>
</evidence>
<evidence type="ECO:0000313" key="2">
    <source>
        <dbReference type="EMBL" id="PZO99899.1"/>
    </source>
</evidence>
<gene>
    <name evidence="2" type="ORF">DI609_07405</name>
    <name evidence="3" type="ORF">FYJ87_02275</name>
</gene>
<protein>
    <submittedName>
        <fullName evidence="2">DUF2613 domain-containing protein</fullName>
    </submittedName>
    <submittedName>
        <fullName evidence="3">DUF2613 family protein</fullName>
    </submittedName>
</protein>
<sequence>MPFENDSAPRRTAGPAIAAIVSGAILGGLVAFGAGAAADNTSLPSAEAVAVDQDSAFLGAVQYGGRVES</sequence>